<proteinExistence type="predicted"/>
<dbReference type="PANTHER" id="PTHR21575">
    <property type="entry name" value="PROTEIN HID1"/>
    <property type="match status" value="1"/>
</dbReference>
<dbReference type="GO" id="GO:0000138">
    <property type="term" value="C:Golgi trans cisterna"/>
    <property type="evidence" value="ECO:0007669"/>
    <property type="project" value="TreeGrafter"/>
</dbReference>
<evidence type="ECO:0000313" key="4">
    <source>
        <dbReference type="WBParaSite" id="SCUD_0001121301-mRNA-1"/>
    </source>
</evidence>
<dbReference type="Pfam" id="PF09742">
    <property type="entry name" value="Dymeclin"/>
    <property type="match status" value="1"/>
</dbReference>
<dbReference type="Proteomes" id="UP000279833">
    <property type="component" value="Unassembled WGS sequence"/>
</dbReference>
<dbReference type="GO" id="GO:0016020">
    <property type="term" value="C:membrane"/>
    <property type="evidence" value="ECO:0007669"/>
    <property type="project" value="TreeGrafter"/>
</dbReference>
<accession>A0A183K884</accession>
<feature type="compositionally biased region" description="Low complexity" evidence="1">
    <location>
        <begin position="251"/>
        <end position="265"/>
    </location>
</feature>
<gene>
    <name evidence="2" type="ORF">SCUD_LOCUS11213</name>
</gene>
<keyword evidence="3" id="KW-1185">Reference proteome</keyword>
<dbReference type="PANTHER" id="PTHR21575:SF12">
    <property type="entry name" value="PROTEIN HID1"/>
    <property type="match status" value="1"/>
</dbReference>
<dbReference type="InterPro" id="IPR026705">
    <property type="entry name" value="Hid-1/Ecm30"/>
</dbReference>
<feature type="compositionally biased region" description="Polar residues" evidence="1">
    <location>
        <begin position="35"/>
        <end position="47"/>
    </location>
</feature>
<feature type="region of interest" description="Disordered" evidence="1">
    <location>
        <begin position="248"/>
        <end position="281"/>
    </location>
</feature>
<evidence type="ECO:0000313" key="3">
    <source>
        <dbReference type="Proteomes" id="UP000279833"/>
    </source>
</evidence>
<sequence length="371" mass="41344">NSNLVYTLIRKRQIFYRLANLPTDQPTIHSIVNKQMKSQSSGHITMESTTTVPSSTSSRTSSSSGGIKKSPVDTSASKPLPISEVAKSSSTSTCLSVESSVYHNDDNDNVGNGNVDNSSIVESMDQVSSRLNELSVGKPGDSIQASLADVPPLHKMTGKRLGNATQLDERFSNYHSEIENNLISHSSPSQRIPVDSNNNVSPFNNNNILFIFLFLFHQLTSTNQTKETQNSSLTSDTQSFHSIGTITCKQSRTSGRSNSSHSVNDNNDKLQKLNERNSSNWEPTSEWVHSWKLKMPFQTIMRLLQVLVPQVEKICIDKGLTDETEIVRFLQNGTLVGLLPVPHPILIRKYQSNTGTTIWFRNYLWGIIYLR</sequence>
<name>A0A183K884_9TREM</name>
<feature type="compositionally biased region" description="Low complexity" evidence="1">
    <location>
        <begin position="48"/>
        <end position="64"/>
    </location>
</feature>
<dbReference type="WBParaSite" id="SCUD_0001121301-mRNA-1">
    <property type="protein sequence ID" value="SCUD_0001121301-mRNA-1"/>
    <property type="gene ID" value="SCUD_0001121301"/>
</dbReference>
<dbReference type="AlphaFoldDB" id="A0A183K884"/>
<evidence type="ECO:0000256" key="1">
    <source>
        <dbReference type="SAM" id="MobiDB-lite"/>
    </source>
</evidence>
<dbReference type="STRING" id="6186.A0A183K884"/>
<feature type="compositionally biased region" description="Basic and acidic residues" evidence="1">
    <location>
        <begin position="266"/>
        <end position="275"/>
    </location>
</feature>
<evidence type="ECO:0000313" key="2">
    <source>
        <dbReference type="EMBL" id="VDP43565.1"/>
    </source>
</evidence>
<reference evidence="2 3" key="2">
    <citation type="submission" date="2018-11" db="EMBL/GenBank/DDBJ databases">
        <authorList>
            <consortium name="Pathogen Informatics"/>
        </authorList>
    </citation>
    <scope>NUCLEOTIDE SEQUENCE [LARGE SCALE GENOMIC DNA]</scope>
    <source>
        <strain evidence="2">Dakar</strain>
        <strain evidence="3">Dakar, Senegal</strain>
    </source>
</reference>
<protein>
    <submittedName>
        <fullName evidence="4">HID1 domain-containing protein</fullName>
    </submittedName>
</protein>
<dbReference type="EMBL" id="UZAK01034267">
    <property type="protein sequence ID" value="VDP43565.1"/>
    <property type="molecule type" value="Genomic_DNA"/>
</dbReference>
<organism evidence="4">
    <name type="scientific">Schistosoma curassoni</name>
    <dbReference type="NCBI Taxonomy" id="6186"/>
    <lineage>
        <taxon>Eukaryota</taxon>
        <taxon>Metazoa</taxon>
        <taxon>Spiralia</taxon>
        <taxon>Lophotrochozoa</taxon>
        <taxon>Platyhelminthes</taxon>
        <taxon>Trematoda</taxon>
        <taxon>Digenea</taxon>
        <taxon>Strigeidida</taxon>
        <taxon>Schistosomatoidea</taxon>
        <taxon>Schistosomatidae</taxon>
        <taxon>Schistosoma</taxon>
    </lineage>
</organism>
<reference evidence="4" key="1">
    <citation type="submission" date="2016-06" db="UniProtKB">
        <authorList>
            <consortium name="WormBaseParasite"/>
        </authorList>
    </citation>
    <scope>IDENTIFICATION</scope>
</reference>
<dbReference type="GO" id="GO:0005797">
    <property type="term" value="C:Golgi medial cisterna"/>
    <property type="evidence" value="ECO:0007669"/>
    <property type="project" value="TreeGrafter"/>
</dbReference>
<feature type="region of interest" description="Disordered" evidence="1">
    <location>
        <begin position="35"/>
        <end position="89"/>
    </location>
</feature>